<dbReference type="HOGENOM" id="CLU_3293461_0_0_9"/>
<dbReference type="EMBL" id="CP002869">
    <property type="protein sequence ID" value="AEI40032.1"/>
    <property type="molecule type" value="Genomic_DNA"/>
</dbReference>
<sequence length="40" mass="4212">MAAILSIWNVTGQERAGWAAGLCPVSPVSPASPGRRRQYG</sequence>
<dbReference type="KEGG" id="pms:KNP414_01468"/>
<reference evidence="1 2" key="2">
    <citation type="journal article" date="2013" name="Genome Announc.">
        <title>Genome Sequence of Growth-Improving Paenibacillus mucilaginosus Strain KNP414.</title>
        <authorList>
            <person name="Lu J.J."/>
            <person name="Wang J.F."/>
            <person name="Hu X.F."/>
        </authorList>
    </citation>
    <scope>NUCLEOTIDE SEQUENCE [LARGE SCALE GENOMIC DNA]</scope>
    <source>
        <strain evidence="1 2">KNP414</strain>
    </source>
</reference>
<reference evidence="2" key="1">
    <citation type="submission" date="2011-06" db="EMBL/GenBank/DDBJ databases">
        <title>Complete genome sequence of Paenibacillus mucilaginosus KNP414.</title>
        <authorList>
            <person name="Wang J."/>
            <person name="Hu S."/>
            <person name="Hu X."/>
            <person name="Zhang B."/>
            <person name="Dong D."/>
            <person name="Zhang S."/>
            <person name="Zhao K."/>
            <person name="Wu D."/>
        </authorList>
    </citation>
    <scope>NUCLEOTIDE SEQUENCE [LARGE SCALE GENOMIC DNA]</scope>
    <source>
        <strain evidence="2">KNP414</strain>
    </source>
</reference>
<dbReference type="AlphaFoldDB" id="F8FME9"/>
<name>F8FME9_PAEMK</name>
<proteinExistence type="predicted"/>
<evidence type="ECO:0000313" key="1">
    <source>
        <dbReference type="EMBL" id="AEI40032.1"/>
    </source>
</evidence>
<protein>
    <submittedName>
        <fullName evidence="1">Uncharacterized protein</fullName>
    </submittedName>
</protein>
<gene>
    <name evidence="1" type="ordered locus">KNP414_01468</name>
</gene>
<dbReference type="Proteomes" id="UP000006620">
    <property type="component" value="Chromosome"/>
</dbReference>
<evidence type="ECO:0000313" key="2">
    <source>
        <dbReference type="Proteomes" id="UP000006620"/>
    </source>
</evidence>
<dbReference type="PATRIC" id="fig|1036673.3.peg.1291"/>
<accession>F8FME9</accession>
<organism evidence="1 2">
    <name type="scientific">Paenibacillus mucilaginosus (strain KNP414)</name>
    <dbReference type="NCBI Taxonomy" id="1036673"/>
    <lineage>
        <taxon>Bacteria</taxon>
        <taxon>Bacillati</taxon>
        <taxon>Bacillota</taxon>
        <taxon>Bacilli</taxon>
        <taxon>Bacillales</taxon>
        <taxon>Paenibacillaceae</taxon>
        <taxon>Paenibacillus</taxon>
    </lineage>
</organism>